<evidence type="ECO:0000313" key="4">
    <source>
        <dbReference type="Proteomes" id="UP001472866"/>
    </source>
</evidence>
<dbReference type="PANTHER" id="PTHR47219:SF20">
    <property type="entry name" value="TBC1 DOMAIN FAMILY MEMBER 2B"/>
    <property type="match status" value="1"/>
</dbReference>
<protein>
    <submittedName>
        <fullName evidence="3">Rab-GTPase-TBC domain-containing protein</fullName>
    </submittedName>
</protein>
<feature type="domain" description="Rab-GAP TBC" evidence="2">
    <location>
        <begin position="107"/>
        <end position="300"/>
    </location>
</feature>
<dbReference type="SMART" id="SM00164">
    <property type="entry name" value="TBC"/>
    <property type="match status" value="1"/>
</dbReference>
<dbReference type="InterPro" id="IPR035969">
    <property type="entry name" value="Rab-GAP_TBC_sf"/>
</dbReference>
<feature type="compositionally biased region" description="Polar residues" evidence="1">
    <location>
        <begin position="1"/>
        <end position="11"/>
    </location>
</feature>
<dbReference type="Gene3D" id="1.10.472.80">
    <property type="entry name" value="Ypt/Rab-GAP domain of gyp1p, domain 3"/>
    <property type="match status" value="1"/>
</dbReference>
<dbReference type="AlphaFoldDB" id="A0AAX4P158"/>
<dbReference type="PROSITE" id="PS50086">
    <property type="entry name" value="TBC_RABGAP"/>
    <property type="match status" value="1"/>
</dbReference>
<dbReference type="Gene3D" id="1.10.8.270">
    <property type="entry name" value="putative rabgap domain of human tbc1 domain family member 14 like domains"/>
    <property type="match status" value="1"/>
</dbReference>
<keyword evidence="4" id="KW-1185">Reference proteome</keyword>
<proteinExistence type="predicted"/>
<name>A0AAX4P158_9CHLO</name>
<dbReference type="GO" id="GO:0005096">
    <property type="term" value="F:GTPase activator activity"/>
    <property type="evidence" value="ECO:0007669"/>
    <property type="project" value="TreeGrafter"/>
</dbReference>
<dbReference type="FunFam" id="1.10.8.270:FF:000016">
    <property type="entry name" value="TBC1 domain family member 2A"/>
    <property type="match status" value="1"/>
</dbReference>
<dbReference type="InterPro" id="IPR050302">
    <property type="entry name" value="Rab_GAP_TBC_domain"/>
</dbReference>
<dbReference type="Proteomes" id="UP001472866">
    <property type="component" value="Chromosome 02"/>
</dbReference>
<organism evidence="3 4">
    <name type="scientific">Chloropicon roscoffensis</name>
    <dbReference type="NCBI Taxonomy" id="1461544"/>
    <lineage>
        <taxon>Eukaryota</taxon>
        <taxon>Viridiplantae</taxon>
        <taxon>Chlorophyta</taxon>
        <taxon>Chloropicophyceae</taxon>
        <taxon>Chloropicales</taxon>
        <taxon>Chloropicaceae</taxon>
        <taxon>Chloropicon</taxon>
    </lineage>
</organism>
<evidence type="ECO:0000259" key="2">
    <source>
        <dbReference type="PROSITE" id="PS50086"/>
    </source>
</evidence>
<gene>
    <name evidence="3" type="ORF">HKI87_02g13120</name>
</gene>
<dbReference type="EMBL" id="CP151502">
    <property type="protein sequence ID" value="WZN59786.1"/>
    <property type="molecule type" value="Genomic_DNA"/>
</dbReference>
<sequence>MAAQESSSSPQAHALSDNGVGGSPKCAEEDPGRKLDFYGHEVVFNEGERVVRERSYQSTAASYDESREAWAADKERIDDIIERFGDRERKAISRKDWKFVKGLCRNGVPFSERPRVWFSLCGAAQEKKSSPVPYEALKTKAMSGLGEKVARQIEGDIHRTFPSHPTFQRPEGTECLKGVLSVFALVHPDVGYAQGLNFVAGMLIMVCGHENEEDVFWMLTAVVHKRMYPNTYGEDLKGCHVGQKILDRLVQKKFPRVYRHFEALGCELSLVTSEWLLCLFSRSFPPETVARIWDSLLFEGFKIFYRVSLGFIRLHHDEILRRDNLGDLVTFLKEEVRCCVNNEQVMRRAFHGIGSMRSSKIIKYAIKGEEEVDAMLEGLRKRRVDRQGG</sequence>
<dbReference type="SUPFAM" id="SSF47923">
    <property type="entry name" value="Ypt/Rab-GAP domain of gyp1p"/>
    <property type="match status" value="2"/>
</dbReference>
<reference evidence="3 4" key="1">
    <citation type="submission" date="2024-03" db="EMBL/GenBank/DDBJ databases">
        <title>Complete genome sequence of the green alga Chloropicon roscoffensis RCC1871.</title>
        <authorList>
            <person name="Lemieux C."/>
            <person name="Pombert J.-F."/>
            <person name="Otis C."/>
            <person name="Turmel M."/>
        </authorList>
    </citation>
    <scope>NUCLEOTIDE SEQUENCE [LARGE SCALE GENOMIC DNA]</scope>
    <source>
        <strain evidence="3 4">RCC1871</strain>
    </source>
</reference>
<evidence type="ECO:0000313" key="3">
    <source>
        <dbReference type="EMBL" id="WZN59786.1"/>
    </source>
</evidence>
<dbReference type="InterPro" id="IPR000195">
    <property type="entry name" value="Rab-GAP-TBC_dom"/>
</dbReference>
<evidence type="ECO:0000256" key="1">
    <source>
        <dbReference type="SAM" id="MobiDB-lite"/>
    </source>
</evidence>
<accession>A0AAX4P158</accession>
<dbReference type="PANTHER" id="PTHR47219">
    <property type="entry name" value="RAB GTPASE-ACTIVATING PROTEIN 1-LIKE"/>
    <property type="match status" value="1"/>
</dbReference>
<dbReference type="Pfam" id="PF00566">
    <property type="entry name" value="RabGAP-TBC"/>
    <property type="match status" value="1"/>
</dbReference>
<dbReference type="GO" id="GO:0031267">
    <property type="term" value="F:small GTPase binding"/>
    <property type="evidence" value="ECO:0007669"/>
    <property type="project" value="TreeGrafter"/>
</dbReference>
<feature type="region of interest" description="Disordered" evidence="1">
    <location>
        <begin position="1"/>
        <end position="32"/>
    </location>
</feature>